<dbReference type="EMBL" id="CP001113">
    <property type="protein sequence ID" value="ACF61703.1"/>
    <property type="molecule type" value="Genomic_DNA"/>
</dbReference>
<reference evidence="1 2" key="1">
    <citation type="journal article" date="2011" name="J. Bacteriol.">
        <title>Comparative genomics of 28 Salmonella enterica isolates: evidence for CRISPR-mediated adaptive sublineage evolution.</title>
        <authorList>
            <person name="Fricke W.F."/>
            <person name="Mammel M.K."/>
            <person name="McDermott P.F."/>
            <person name="Tartera C."/>
            <person name="White D.G."/>
            <person name="Leclerc J.E."/>
            <person name="Ravel J."/>
            <person name="Cebula T.A."/>
        </authorList>
    </citation>
    <scope>NUCLEOTIDE SEQUENCE [LARGE SCALE GENOMIC DNA]</scope>
    <source>
        <strain evidence="1 2">SL254</strain>
    </source>
</reference>
<protein>
    <submittedName>
        <fullName evidence="1">Uncharacterized protein</fullName>
    </submittedName>
</protein>
<proteinExistence type="predicted"/>
<evidence type="ECO:0000313" key="1">
    <source>
        <dbReference type="EMBL" id="ACF61703.1"/>
    </source>
</evidence>
<sequence length="50" mass="5644">MRVGLTLLCWAFCVGGGVAVHPTRAMAIITEQKYFIIIFITVWFAGQSYY</sequence>
<evidence type="ECO:0000313" key="2">
    <source>
        <dbReference type="Proteomes" id="UP000008824"/>
    </source>
</evidence>
<organism evidence="1 2">
    <name type="scientific">Salmonella newport (strain SL254)</name>
    <dbReference type="NCBI Taxonomy" id="423368"/>
    <lineage>
        <taxon>Bacteria</taxon>
        <taxon>Pseudomonadati</taxon>
        <taxon>Pseudomonadota</taxon>
        <taxon>Gammaproteobacteria</taxon>
        <taxon>Enterobacterales</taxon>
        <taxon>Enterobacteriaceae</taxon>
        <taxon>Salmonella</taxon>
    </lineage>
</organism>
<dbReference type="KEGG" id="see:SNSL254_A3933"/>
<accession>A0A0H3BLZ0</accession>
<dbReference type="Proteomes" id="UP000008824">
    <property type="component" value="Chromosome"/>
</dbReference>
<dbReference type="AlphaFoldDB" id="A0A0H3BLZ0"/>
<gene>
    <name evidence="1" type="ordered locus">SNSL254_A3933</name>
</gene>
<name>A0A0H3BLZ0_SALNS</name>
<dbReference type="HOGENOM" id="CLU_3122381_0_0_6"/>